<gene>
    <name evidence="2" type="ORF">CASFOL_018003</name>
</gene>
<feature type="compositionally biased region" description="Polar residues" evidence="1">
    <location>
        <begin position="49"/>
        <end position="59"/>
    </location>
</feature>
<name>A0ABD3D7Q5_9LAMI</name>
<evidence type="ECO:0000256" key="1">
    <source>
        <dbReference type="SAM" id="MobiDB-lite"/>
    </source>
</evidence>
<dbReference type="Proteomes" id="UP001632038">
    <property type="component" value="Unassembled WGS sequence"/>
</dbReference>
<proteinExistence type="predicted"/>
<reference evidence="3" key="1">
    <citation type="journal article" date="2024" name="IScience">
        <title>Strigolactones Initiate the Formation of Haustorium-like Structures in Castilleja.</title>
        <authorList>
            <person name="Buerger M."/>
            <person name="Peterson D."/>
            <person name="Chory J."/>
        </authorList>
    </citation>
    <scope>NUCLEOTIDE SEQUENCE [LARGE SCALE GENOMIC DNA]</scope>
</reference>
<keyword evidence="3" id="KW-1185">Reference proteome</keyword>
<dbReference type="EMBL" id="JAVIJP010000020">
    <property type="protein sequence ID" value="KAL3638133.1"/>
    <property type="molecule type" value="Genomic_DNA"/>
</dbReference>
<accession>A0ABD3D7Q5</accession>
<evidence type="ECO:0000313" key="3">
    <source>
        <dbReference type="Proteomes" id="UP001632038"/>
    </source>
</evidence>
<feature type="region of interest" description="Disordered" evidence="1">
    <location>
        <begin position="35"/>
        <end position="69"/>
    </location>
</feature>
<comment type="caution">
    <text evidence="2">The sequence shown here is derived from an EMBL/GenBank/DDBJ whole genome shotgun (WGS) entry which is preliminary data.</text>
</comment>
<sequence>MESTLTELEMGAVLQLIQLSGGDFPAFWVNFPSEKEETAEEEKSAGESLSSTLIDSENTSPDDDVLPRRNTRFGSLVDIYRKTQPSIKNRAKKKRARF</sequence>
<organism evidence="2 3">
    <name type="scientific">Castilleja foliolosa</name>
    <dbReference type="NCBI Taxonomy" id="1961234"/>
    <lineage>
        <taxon>Eukaryota</taxon>
        <taxon>Viridiplantae</taxon>
        <taxon>Streptophyta</taxon>
        <taxon>Embryophyta</taxon>
        <taxon>Tracheophyta</taxon>
        <taxon>Spermatophyta</taxon>
        <taxon>Magnoliopsida</taxon>
        <taxon>eudicotyledons</taxon>
        <taxon>Gunneridae</taxon>
        <taxon>Pentapetalae</taxon>
        <taxon>asterids</taxon>
        <taxon>lamiids</taxon>
        <taxon>Lamiales</taxon>
        <taxon>Orobanchaceae</taxon>
        <taxon>Pedicularideae</taxon>
        <taxon>Castillejinae</taxon>
        <taxon>Castilleja</taxon>
    </lineage>
</organism>
<feature type="compositionally biased region" description="Basic and acidic residues" evidence="1">
    <location>
        <begin position="35"/>
        <end position="45"/>
    </location>
</feature>
<evidence type="ECO:0000313" key="2">
    <source>
        <dbReference type="EMBL" id="KAL3638133.1"/>
    </source>
</evidence>
<protein>
    <submittedName>
        <fullName evidence="2">Uncharacterized protein</fullName>
    </submittedName>
</protein>
<dbReference type="AlphaFoldDB" id="A0ABD3D7Q5"/>